<evidence type="ECO:0000313" key="4">
    <source>
        <dbReference type="EMBL" id="KAJ8034578.1"/>
    </source>
</evidence>
<dbReference type="Proteomes" id="UP001152320">
    <property type="component" value="Chromosome 10"/>
</dbReference>
<evidence type="ECO:0000256" key="1">
    <source>
        <dbReference type="ARBA" id="ARBA00022741"/>
    </source>
</evidence>
<dbReference type="InterPro" id="IPR011009">
    <property type="entry name" value="Kinase-like_dom_sf"/>
</dbReference>
<keyword evidence="2" id="KW-0067">ATP-binding</keyword>
<dbReference type="GO" id="GO:0005524">
    <property type="term" value="F:ATP binding"/>
    <property type="evidence" value="ECO:0007669"/>
    <property type="project" value="UniProtKB-KW"/>
</dbReference>
<protein>
    <submittedName>
        <fullName evidence="4">Fibroblast growth factor receptor 1</fullName>
    </submittedName>
</protein>
<dbReference type="PROSITE" id="PS50011">
    <property type="entry name" value="PROTEIN_KINASE_DOM"/>
    <property type="match status" value="1"/>
</dbReference>
<dbReference type="AlphaFoldDB" id="A0A9Q1BWG6"/>
<dbReference type="SUPFAM" id="SSF56112">
    <property type="entry name" value="Protein kinase-like (PK-like)"/>
    <property type="match status" value="1"/>
</dbReference>
<feature type="domain" description="Protein kinase" evidence="3">
    <location>
        <begin position="1"/>
        <end position="228"/>
    </location>
</feature>
<evidence type="ECO:0000259" key="3">
    <source>
        <dbReference type="PROSITE" id="PS50011"/>
    </source>
</evidence>
<keyword evidence="1" id="KW-0547">Nucleotide-binding</keyword>
<accession>A0A9Q1BWG6</accession>
<dbReference type="Gene3D" id="1.10.510.10">
    <property type="entry name" value="Transferase(Phosphotransferase) domain 1"/>
    <property type="match status" value="1"/>
</dbReference>
<dbReference type="InterPro" id="IPR020635">
    <property type="entry name" value="Tyr_kinase_cat_dom"/>
</dbReference>
<dbReference type="InterPro" id="IPR001245">
    <property type="entry name" value="Ser-Thr/Tyr_kinase_cat_dom"/>
</dbReference>
<dbReference type="SMART" id="SM00219">
    <property type="entry name" value="TyrKc"/>
    <property type="match status" value="1"/>
</dbReference>
<evidence type="ECO:0000313" key="5">
    <source>
        <dbReference type="Proteomes" id="UP001152320"/>
    </source>
</evidence>
<keyword evidence="5" id="KW-1185">Reference proteome</keyword>
<evidence type="ECO:0000256" key="2">
    <source>
        <dbReference type="ARBA" id="ARBA00022840"/>
    </source>
</evidence>
<reference evidence="4" key="1">
    <citation type="submission" date="2021-10" db="EMBL/GenBank/DDBJ databases">
        <title>Tropical sea cucumber genome reveals ecological adaptation and Cuvierian tubules defense mechanism.</title>
        <authorList>
            <person name="Chen T."/>
        </authorList>
    </citation>
    <scope>NUCLEOTIDE SEQUENCE</scope>
    <source>
        <strain evidence="4">Nanhai2018</strain>
        <tissue evidence="4">Muscle</tissue>
    </source>
</reference>
<dbReference type="PANTHER" id="PTHR24418">
    <property type="entry name" value="TYROSINE-PROTEIN KINASE"/>
    <property type="match status" value="1"/>
</dbReference>
<dbReference type="GO" id="GO:0004713">
    <property type="term" value="F:protein tyrosine kinase activity"/>
    <property type="evidence" value="ECO:0007669"/>
    <property type="project" value="InterPro"/>
</dbReference>
<gene>
    <name evidence="4" type="ORF">HOLleu_21477</name>
</gene>
<dbReference type="InterPro" id="IPR000719">
    <property type="entry name" value="Prot_kinase_dom"/>
</dbReference>
<sequence>MKPRFLTENIVYESNLPESSKYLRWIGTLTLSNGKFEKVTVSNIKDYSKSSLRSLWKEYLDLILTLPDHSNLVTTLGYYTNNGYTYSVHEYASTGTLKSHLSSEYGNLSNTKSSIVQGAFLRFSNDIINGMEYLASKGCSHPGLQCKKVLLNVFQVSKLYDFCPSTAAVKVIEFYTEKREVKSVTTFAPENIFLGEHSPASDIWSLGLTLWEIYSGGECLPYLQVVLC</sequence>
<dbReference type="InterPro" id="IPR050198">
    <property type="entry name" value="Non-receptor_tyrosine_kinases"/>
</dbReference>
<proteinExistence type="predicted"/>
<keyword evidence="4" id="KW-0675">Receptor</keyword>
<dbReference type="OrthoDB" id="4062651at2759"/>
<dbReference type="EMBL" id="JAIZAY010000010">
    <property type="protein sequence ID" value="KAJ8034578.1"/>
    <property type="molecule type" value="Genomic_DNA"/>
</dbReference>
<dbReference type="Pfam" id="PF07714">
    <property type="entry name" value="PK_Tyr_Ser-Thr"/>
    <property type="match status" value="1"/>
</dbReference>
<comment type="caution">
    <text evidence="4">The sequence shown here is derived from an EMBL/GenBank/DDBJ whole genome shotgun (WGS) entry which is preliminary data.</text>
</comment>
<name>A0A9Q1BWG6_HOLLE</name>
<organism evidence="4 5">
    <name type="scientific">Holothuria leucospilota</name>
    <name type="common">Black long sea cucumber</name>
    <name type="synonym">Mertensiothuria leucospilota</name>
    <dbReference type="NCBI Taxonomy" id="206669"/>
    <lineage>
        <taxon>Eukaryota</taxon>
        <taxon>Metazoa</taxon>
        <taxon>Echinodermata</taxon>
        <taxon>Eleutherozoa</taxon>
        <taxon>Echinozoa</taxon>
        <taxon>Holothuroidea</taxon>
        <taxon>Aspidochirotacea</taxon>
        <taxon>Aspidochirotida</taxon>
        <taxon>Holothuriidae</taxon>
        <taxon>Holothuria</taxon>
    </lineage>
</organism>